<dbReference type="Gene3D" id="3.40.50.1000">
    <property type="entry name" value="HAD superfamily/HAD-like"/>
    <property type="match status" value="1"/>
</dbReference>
<reference evidence="1 2" key="1">
    <citation type="submission" date="2020-08" db="EMBL/GenBank/DDBJ databases">
        <title>Genomic Encyclopedia of Type Strains, Phase IV (KMG-IV): sequencing the most valuable type-strain genomes for metagenomic binning, comparative biology and taxonomic classification.</title>
        <authorList>
            <person name="Goeker M."/>
        </authorList>
    </citation>
    <scope>NUCLEOTIDE SEQUENCE [LARGE SCALE GENOMIC DNA]</scope>
    <source>
        <strain evidence="1 2">DSM 5391</strain>
    </source>
</reference>
<keyword evidence="1" id="KW-0378">Hydrolase</keyword>
<dbReference type="GO" id="GO:0000287">
    <property type="term" value="F:magnesium ion binding"/>
    <property type="evidence" value="ECO:0007669"/>
    <property type="project" value="TreeGrafter"/>
</dbReference>
<dbReference type="PANTHER" id="PTHR10000:SF8">
    <property type="entry name" value="HAD SUPERFAMILY HYDROLASE-LIKE, TYPE 3"/>
    <property type="match status" value="1"/>
</dbReference>
<dbReference type="AlphaFoldDB" id="A0A7X0HTZ2"/>
<dbReference type="Proteomes" id="UP000531594">
    <property type="component" value="Unassembled WGS sequence"/>
</dbReference>
<dbReference type="EMBL" id="JACHGK010000013">
    <property type="protein sequence ID" value="MBB6446827.1"/>
    <property type="molecule type" value="Genomic_DNA"/>
</dbReference>
<dbReference type="Pfam" id="PF08282">
    <property type="entry name" value="Hydrolase_3"/>
    <property type="match status" value="1"/>
</dbReference>
<dbReference type="InterPro" id="IPR023214">
    <property type="entry name" value="HAD_sf"/>
</dbReference>
<proteinExistence type="predicted"/>
<gene>
    <name evidence="1" type="ORF">HNR53_003491</name>
</gene>
<protein>
    <submittedName>
        <fullName evidence="1">HAD superfamily hydrolase (TIGR01484 family)</fullName>
    </submittedName>
</protein>
<dbReference type="GO" id="GO:0016791">
    <property type="term" value="F:phosphatase activity"/>
    <property type="evidence" value="ECO:0007669"/>
    <property type="project" value="TreeGrafter"/>
</dbReference>
<dbReference type="PROSITE" id="PS01228">
    <property type="entry name" value="COF_1"/>
    <property type="match status" value="1"/>
</dbReference>
<keyword evidence="2" id="KW-1185">Reference proteome</keyword>
<comment type="caution">
    <text evidence="1">The sequence shown here is derived from an EMBL/GenBank/DDBJ whole genome shotgun (WGS) entry which is preliminary data.</text>
</comment>
<sequence>MTIKLIAIDIDGTLVNSKHEITPFTKDAIQEARDRGIKVVLCTGRPFLGANRCR</sequence>
<dbReference type="PANTHER" id="PTHR10000">
    <property type="entry name" value="PHOSPHOSERINE PHOSPHATASE"/>
    <property type="match status" value="1"/>
</dbReference>
<accession>A0A7X0HTZ2</accession>
<name>A0A7X0HTZ2_9BACI</name>
<dbReference type="RefSeq" id="WP_184528163.1">
    <property type="nucleotide sequence ID" value="NZ_JACHGK010000013.1"/>
</dbReference>
<dbReference type="InterPro" id="IPR036412">
    <property type="entry name" value="HAD-like_sf"/>
</dbReference>
<dbReference type="GO" id="GO:0005829">
    <property type="term" value="C:cytosol"/>
    <property type="evidence" value="ECO:0007669"/>
    <property type="project" value="TreeGrafter"/>
</dbReference>
<dbReference type="SUPFAM" id="SSF56784">
    <property type="entry name" value="HAD-like"/>
    <property type="match status" value="1"/>
</dbReference>
<organism evidence="1 2">
    <name type="scientific">Bacillus benzoevorans</name>
    <dbReference type="NCBI Taxonomy" id="1456"/>
    <lineage>
        <taxon>Bacteria</taxon>
        <taxon>Bacillati</taxon>
        <taxon>Bacillota</taxon>
        <taxon>Bacilli</taxon>
        <taxon>Bacillales</taxon>
        <taxon>Bacillaceae</taxon>
        <taxon>Bacillus</taxon>
    </lineage>
</organism>
<evidence type="ECO:0000313" key="2">
    <source>
        <dbReference type="Proteomes" id="UP000531594"/>
    </source>
</evidence>
<evidence type="ECO:0000313" key="1">
    <source>
        <dbReference type="EMBL" id="MBB6446827.1"/>
    </source>
</evidence>